<name>A0A192Y7M9_9CAUD</name>
<keyword evidence="2" id="KW-1185">Reference proteome</keyword>
<dbReference type="KEGG" id="vg:29079442"/>
<accession>A0A192Y7M9</accession>
<protein>
    <submittedName>
        <fullName evidence="1">Uncharacterized protein</fullName>
    </submittedName>
</protein>
<proteinExistence type="predicted"/>
<dbReference type="Proteomes" id="UP000202254">
    <property type="component" value="Segment"/>
</dbReference>
<organism evidence="1 2">
    <name type="scientific">Escherichia phage vB_EcoS_NBD2</name>
    <dbReference type="NCBI Taxonomy" id="1852563"/>
    <lineage>
        <taxon>Viruses</taxon>
        <taxon>Duplodnaviria</taxon>
        <taxon>Heunggongvirae</taxon>
        <taxon>Uroviricota</taxon>
        <taxon>Caudoviricetes</taxon>
        <taxon>Drexlerviridae</taxon>
        <taxon>Vilniusvirus</taxon>
        <taxon>Vilniusvirus NBD2</taxon>
    </lineage>
</organism>
<evidence type="ECO:0000313" key="1">
    <source>
        <dbReference type="EMBL" id="ANM45854.1"/>
    </source>
</evidence>
<dbReference type="RefSeq" id="YP_009284636.1">
    <property type="nucleotide sequence ID" value="NC_031050.1"/>
</dbReference>
<reference evidence="1 2" key="1">
    <citation type="submission" date="2016-04" db="EMBL/GenBank/DDBJ databases">
        <title>Complete Genome of E. coli phage vB_EcoS_NBD2.</title>
        <authorList>
            <person name="Truncaite L."/>
            <person name="Kaliniene L."/>
            <person name="Zajanckauskaite A."/>
            <person name="Meskys R."/>
        </authorList>
    </citation>
    <scope>NUCLEOTIDE SEQUENCE [LARGE SCALE GENOMIC DNA]</scope>
</reference>
<sequence>MQIYTSPGGAQYLVFRGLVYFKPVDGGEVRMSDMGVGRFLDLIAKGFMTYSRTVNPALAYRPEHWKQH</sequence>
<evidence type="ECO:0000313" key="2">
    <source>
        <dbReference type="Proteomes" id="UP000202254"/>
    </source>
</evidence>
<gene>
    <name evidence="1" type="ORF">NBD2_12</name>
</gene>
<dbReference type="EMBL" id="KX130668">
    <property type="protein sequence ID" value="ANM45854.1"/>
    <property type="molecule type" value="Genomic_DNA"/>
</dbReference>
<dbReference type="GeneID" id="29079442"/>